<dbReference type="Proteomes" id="UP000037035">
    <property type="component" value="Unassembled WGS sequence"/>
</dbReference>
<sequence length="177" mass="19536">MFFSLIFINHQTHSTSSLHGPQYESNSVQNQSLVYQDFLALSYKSSLATFLDDLDARLSSLSAVGLIVGTPEKADIKESLLAEHILSKLPPEFGAAKEILYQKRPLTVAIIQEFLDTKRRDASVTSSNIMVKQESALKAKSSSTKPSGKKNYPQCTPGGGFVSAGLRLRYFVNLYRS</sequence>
<protein>
    <submittedName>
        <fullName evidence="1">Uncharacterized protein</fullName>
    </submittedName>
</protein>
<keyword evidence="2" id="KW-1185">Reference proteome</keyword>
<gene>
    <name evidence="1" type="ORF">VP01_7311g1</name>
</gene>
<comment type="caution">
    <text evidence="1">The sequence shown here is derived from an EMBL/GenBank/DDBJ whole genome shotgun (WGS) entry which is preliminary data.</text>
</comment>
<organism evidence="1 2">
    <name type="scientific">Puccinia sorghi</name>
    <dbReference type="NCBI Taxonomy" id="27349"/>
    <lineage>
        <taxon>Eukaryota</taxon>
        <taxon>Fungi</taxon>
        <taxon>Dikarya</taxon>
        <taxon>Basidiomycota</taxon>
        <taxon>Pucciniomycotina</taxon>
        <taxon>Pucciniomycetes</taxon>
        <taxon>Pucciniales</taxon>
        <taxon>Pucciniaceae</taxon>
        <taxon>Puccinia</taxon>
    </lineage>
</organism>
<accession>A0A0L6UCX4</accession>
<dbReference type="EMBL" id="LAVV01012730">
    <property type="protein sequence ID" value="KNZ46383.1"/>
    <property type="molecule type" value="Genomic_DNA"/>
</dbReference>
<evidence type="ECO:0000313" key="2">
    <source>
        <dbReference type="Proteomes" id="UP000037035"/>
    </source>
</evidence>
<reference evidence="1 2" key="1">
    <citation type="submission" date="2015-08" db="EMBL/GenBank/DDBJ databases">
        <title>Next Generation Sequencing and Analysis of the Genome of Puccinia sorghi L Schw, the Causal Agent of Maize Common Rust.</title>
        <authorList>
            <person name="Rochi L."/>
            <person name="Burguener G."/>
            <person name="Darino M."/>
            <person name="Turjanski A."/>
            <person name="Kreff E."/>
            <person name="Dieguez M.J."/>
            <person name="Sacco F."/>
        </authorList>
    </citation>
    <scope>NUCLEOTIDE SEQUENCE [LARGE SCALE GENOMIC DNA]</scope>
    <source>
        <strain evidence="1 2">RO10H11247</strain>
    </source>
</reference>
<dbReference type="OrthoDB" id="418757at2759"/>
<name>A0A0L6UCX4_9BASI</name>
<dbReference type="AlphaFoldDB" id="A0A0L6UCX4"/>
<evidence type="ECO:0000313" key="1">
    <source>
        <dbReference type="EMBL" id="KNZ46383.1"/>
    </source>
</evidence>
<dbReference type="VEuPathDB" id="FungiDB:VP01_7311g1"/>
<proteinExistence type="predicted"/>